<dbReference type="EMBL" id="KN837277">
    <property type="protein sequence ID" value="KIJ29710.1"/>
    <property type="molecule type" value="Genomic_DNA"/>
</dbReference>
<dbReference type="HOGENOM" id="CLU_138693_0_0_1"/>
<reference evidence="1 2" key="1">
    <citation type="submission" date="2014-06" db="EMBL/GenBank/DDBJ databases">
        <title>Evolutionary Origins and Diversification of the Mycorrhizal Mutualists.</title>
        <authorList>
            <consortium name="DOE Joint Genome Institute"/>
            <consortium name="Mycorrhizal Genomics Consortium"/>
            <person name="Kohler A."/>
            <person name="Kuo A."/>
            <person name="Nagy L.G."/>
            <person name="Floudas D."/>
            <person name="Copeland A."/>
            <person name="Barry K.W."/>
            <person name="Cichocki N."/>
            <person name="Veneault-Fourrey C."/>
            <person name="LaButti K."/>
            <person name="Lindquist E.A."/>
            <person name="Lipzen A."/>
            <person name="Lundell T."/>
            <person name="Morin E."/>
            <person name="Murat C."/>
            <person name="Riley R."/>
            <person name="Ohm R."/>
            <person name="Sun H."/>
            <person name="Tunlid A."/>
            <person name="Henrissat B."/>
            <person name="Grigoriev I.V."/>
            <person name="Hibbett D.S."/>
            <person name="Martin F."/>
        </authorList>
    </citation>
    <scope>NUCLEOTIDE SEQUENCE [LARGE SCALE GENOMIC DNA]</scope>
    <source>
        <strain evidence="1 2">SS14</strain>
    </source>
</reference>
<dbReference type="OrthoDB" id="72892at2759"/>
<evidence type="ECO:0000313" key="2">
    <source>
        <dbReference type="Proteomes" id="UP000054279"/>
    </source>
</evidence>
<organism evidence="1 2">
    <name type="scientific">Sphaerobolus stellatus (strain SS14)</name>
    <dbReference type="NCBI Taxonomy" id="990650"/>
    <lineage>
        <taxon>Eukaryota</taxon>
        <taxon>Fungi</taxon>
        <taxon>Dikarya</taxon>
        <taxon>Basidiomycota</taxon>
        <taxon>Agaricomycotina</taxon>
        <taxon>Agaricomycetes</taxon>
        <taxon>Phallomycetidae</taxon>
        <taxon>Geastrales</taxon>
        <taxon>Sphaerobolaceae</taxon>
        <taxon>Sphaerobolus</taxon>
    </lineage>
</organism>
<dbReference type="AlphaFoldDB" id="A0A0C9UWZ9"/>
<keyword evidence="2" id="KW-1185">Reference proteome</keyword>
<accession>A0A0C9UWZ9</accession>
<proteinExistence type="predicted"/>
<feature type="non-terminal residue" evidence="1">
    <location>
        <position position="1"/>
    </location>
</feature>
<evidence type="ECO:0000313" key="1">
    <source>
        <dbReference type="EMBL" id="KIJ29710.1"/>
    </source>
</evidence>
<gene>
    <name evidence="1" type="ORF">M422DRAFT_188028</name>
</gene>
<dbReference type="Proteomes" id="UP000054279">
    <property type="component" value="Unassembled WGS sequence"/>
</dbReference>
<name>A0A0C9UWZ9_SPHS4</name>
<sequence>PKSFPSPLLMTVLEQLKAKMAGQLLTPSDALAIVTFVRKLVLALATKLQDLRHAWTIHAKLEEILIATNPATKSKVIREAINRETQLLANSLRFIEYLVAQSPASANSAVETFLEQVEELAIRKWSLNCFK</sequence>
<protein>
    <submittedName>
        <fullName evidence="1">Uncharacterized protein</fullName>
    </submittedName>
</protein>